<feature type="transmembrane region" description="Helical" evidence="7">
    <location>
        <begin position="252"/>
        <end position="278"/>
    </location>
</feature>
<dbReference type="SUPFAM" id="SSF161098">
    <property type="entry name" value="MetI-like"/>
    <property type="match status" value="1"/>
</dbReference>
<dbReference type="Pfam" id="PF00528">
    <property type="entry name" value="BPD_transp_1"/>
    <property type="match status" value="1"/>
</dbReference>
<evidence type="ECO:0000256" key="3">
    <source>
        <dbReference type="ARBA" id="ARBA00022475"/>
    </source>
</evidence>
<keyword evidence="6 7" id="KW-0472">Membrane</keyword>
<accession>U4KT08</accession>
<comment type="similarity">
    <text evidence="7">Belongs to the binding-protein-dependent transport system permease family.</text>
</comment>
<comment type="subcellular location">
    <subcellularLocation>
        <location evidence="1 7">Cell membrane</location>
        <topology evidence="1 7">Multi-pass membrane protein</topology>
    </subcellularLocation>
</comment>
<dbReference type="EMBL" id="FO681348">
    <property type="protein sequence ID" value="CCV65864.1"/>
    <property type="molecule type" value="Genomic_DNA"/>
</dbReference>
<gene>
    <name evidence="9" type="ORF">BN85308430</name>
</gene>
<feature type="transmembrane region" description="Helical" evidence="7">
    <location>
        <begin position="323"/>
        <end position="345"/>
    </location>
</feature>
<feature type="transmembrane region" description="Helical" evidence="7">
    <location>
        <begin position="213"/>
        <end position="231"/>
    </location>
</feature>
<evidence type="ECO:0000313" key="10">
    <source>
        <dbReference type="Proteomes" id="UP000032737"/>
    </source>
</evidence>
<dbReference type="AlphaFoldDB" id="U4KT08"/>
<feature type="transmembrane region" description="Helical" evidence="7">
    <location>
        <begin position="41"/>
        <end position="60"/>
    </location>
</feature>
<dbReference type="Proteomes" id="UP000032737">
    <property type="component" value="Chromosome"/>
</dbReference>
<reference evidence="9 10" key="1">
    <citation type="journal article" date="2013" name="J. Mol. Microbiol. Biotechnol.">
        <title>Analysis of the Complete Genomes of Acholeplasma brassicae , A. palmae and A. laidlawii and Their Comparison to the Obligate Parasites from ' Candidatus Phytoplasma'.</title>
        <authorList>
            <person name="Kube M."/>
            <person name="Siewert C."/>
            <person name="Migdoll A.M."/>
            <person name="Duduk B."/>
            <person name="Holz S."/>
            <person name="Rabus R."/>
            <person name="Seemuller E."/>
            <person name="Mitrovic J."/>
            <person name="Muller I."/>
            <person name="Buttner C."/>
            <person name="Reinhardt R."/>
        </authorList>
    </citation>
    <scope>NUCLEOTIDE SEQUENCE [LARGE SCALE GENOMIC DNA]</scope>
    <source>
        <strain evidence="10">0502</strain>
    </source>
</reference>
<dbReference type="InterPro" id="IPR000515">
    <property type="entry name" value="MetI-like"/>
</dbReference>
<name>U4KT08_9MOLU</name>
<proteinExistence type="inferred from homology"/>
<keyword evidence="2 7" id="KW-0813">Transport</keyword>
<feature type="transmembrane region" description="Helical" evidence="7">
    <location>
        <begin position="113"/>
        <end position="135"/>
    </location>
</feature>
<dbReference type="OrthoDB" id="384651at2"/>
<feature type="transmembrane region" description="Helical" evidence="7">
    <location>
        <begin position="147"/>
        <end position="168"/>
    </location>
</feature>
<evidence type="ECO:0000256" key="1">
    <source>
        <dbReference type="ARBA" id="ARBA00004651"/>
    </source>
</evidence>
<keyword evidence="10" id="KW-1185">Reference proteome</keyword>
<dbReference type="HOGENOM" id="CLU_016047_0_1_14"/>
<sequence>MKNDQIIIQEDVLQVERREKIIDEMERTKWKRYWAQVKKDWALYLMLIPVIMFFFLVRYLPISGIMVAFKNYDNALAIGDQDFYGFFALKNLMFSDQTRTVEFWRAFRNTFSISMYGLIFGFPIPIILALFFSEIKNELYRSITQILSYLPNFISMVVITSIVSLMLAGGNQSGTVAPGVITQLLINLGVVEQGVNIRIEPEYFRSIYIISDIWQGAGYGSIVYFAAIMGINPVSYEAARIDGANKLAQVRYVTLPGMAPTLTIMLILRIGSVLSVGFEKVLLLYDVQNYSTSDVLSTYVIRLGSLMSGGGASGGGSQISVSFAGAADLFNSLIAMMLVLGANFVSRRVSETSLF</sequence>
<protein>
    <submittedName>
        <fullName evidence="9">Carbohydrate ABC transporter, binding and membrane subunit</fullName>
    </submittedName>
</protein>
<dbReference type="Gene3D" id="1.10.3720.10">
    <property type="entry name" value="MetI-like"/>
    <property type="match status" value="1"/>
</dbReference>
<dbReference type="PANTHER" id="PTHR43227:SF11">
    <property type="entry name" value="BLL4140 PROTEIN"/>
    <property type="match status" value="1"/>
</dbReference>
<evidence type="ECO:0000256" key="4">
    <source>
        <dbReference type="ARBA" id="ARBA00022692"/>
    </source>
</evidence>
<dbReference type="PROSITE" id="PS50928">
    <property type="entry name" value="ABC_TM1"/>
    <property type="match status" value="1"/>
</dbReference>
<dbReference type="InterPro" id="IPR050809">
    <property type="entry name" value="UgpAE/MalFG_permease"/>
</dbReference>
<evidence type="ECO:0000256" key="7">
    <source>
        <dbReference type="RuleBase" id="RU363032"/>
    </source>
</evidence>
<dbReference type="KEGG" id="abra:BN85308430"/>
<keyword evidence="3" id="KW-1003">Cell membrane</keyword>
<feature type="domain" description="ABC transmembrane type-1" evidence="8">
    <location>
        <begin position="107"/>
        <end position="342"/>
    </location>
</feature>
<evidence type="ECO:0000256" key="2">
    <source>
        <dbReference type="ARBA" id="ARBA00022448"/>
    </source>
</evidence>
<dbReference type="STRING" id="61635.BN85308430"/>
<evidence type="ECO:0000256" key="5">
    <source>
        <dbReference type="ARBA" id="ARBA00022989"/>
    </source>
</evidence>
<evidence type="ECO:0000313" key="9">
    <source>
        <dbReference type="EMBL" id="CCV65864.1"/>
    </source>
</evidence>
<dbReference type="CDD" id="cd06261">
    <property type="entry name" value="TM_PBP2"/>
    <property type="match status" value="1"/>
</dbReference>
<keyword evidence="5 7" id="KW-1133">Transmembrane helix</keyword>
<dbReference type="GO" id="GO:0055085">
    <property type="term" value="P:transmembrane transport"/>
    <property type="evidence" value="ECO:0007669"/>
    <property type="project" value="InterPro"/>
</dbReference>
<evidence type="ECO:0000256" key="6">
    <source>
        <dbReference type="ARBA" id="ARBA00023136"/>
    </source>
</evidence>
<dbReference type="RefSeq" id="WP_030004726.1">
    <property type="nucleotide sequence ID" value="NC_022549.1"/>
</dbReference>
<dbReference type="GO" id="GO:0005886">
    <property type="term" value="C:plasma membrane"/>
    <property type="evidence" value="ECO:0007669"/>
    <property type="project" value="UniProtKB-SubCell"/>
</dbReference>
<evidence type="ECO:0000259" key="8">
    <source>
        <dbReference type="PROSITE" id="PS50928"/>
    </source>
</evidence>
<dbReference type="InterPro" id="IPR035906">
    <property type="entry name" value="MetI-like_sf"/>
</dbReference>
<keyword evidence="4 7" id="KW-0812">Transmembrane</keyword>
<dbReference type="PANTHER" id="PTHR43227">
    <property type="entry name" value="BLL4140 PROTEIN"/>
    <property type="match status" value="1"/>
</dbReference>
<organism evidence="9 10">
    <name type="scientific">Acholeplasma brassicae</name>
    <dbReference type="NCBI Taxonomy" id="61635"/>
    <lineage>
        <taxon>Bacteria</taxon>
        <taxon>Bacillati</taxon>
        <taxon>Mycoplasmatota</taxon>
        <taxon>Mollicutes</taxon>
        <taxon>Acholeplasmatales</taxon>
        <taxon>Acholeplasmataceae</taxon>
        <taxon>Acholeplasma</taxon>
    </lineage>
</organism>